<dbReference type="Proteomes" id="UP000735302">
    <property type="component" value="Unassembled WGS sequence"/>
</dbReference>
<comment type="caution">
    <text evidence="2">The sequence shown here is derived from an EMBL/GenBank/DDBJ whole genome shotgun (WGS) entry which is preliminary data.</text>
</comment>
<feature type="region of interest" description="Disordered" evidence="1">
    <location>
        <begin position="52"/>
        <end position="97"/>
    </location>
</feature>
<keyword evidence="3" id="KW-1185">Reference proteome</keyword>
<evidence type="ECO:0000256" key="1">
    <source>
        <dbReference type="SAM" id="MobiDB-lite"/>
    </source>
</evidence>
<dbReference type="EMBL" id="BLXT01000621">
    <property type="protein sequence ID" value="GFN78900.1"/>
    <property type="molecule type" value="Genomic_DNA"/>
</dbReference>
<gene>
    <name evidence="2" type="ORF">PoB_000540600</name>
</gene>
<evidence type="ECO:0000313" key="3">
    <source>
        <dbReference type="Proteomes" id="UP000735302"/>
    </source>
</evidence>
<organism evidence="2 3">
    <name type="scientific">Plakobranchus ocellatus</name>
    <dbReference type="NCBI Taxonomy" id="259542"/>
    <lineage>
        <taxon>Eukaryota</taxon>
        <taxon>Metazoa</taxon>
        <taxon>Spiralia</taxon>
        <taxon>Lophotrochozoa</taxon>
        <taxon>Mollusca</taxon>
        <taxon>Gastropoda</taxon>
        <taxon>Heterobranchia</taxon>
        <taxon>Euthyneura</taxon>
        <taxon>Panpulmonata</taxon>
        <taxon>Sacoglossa</taxon>
        <taxon>Placobranchoidea</taxon>
        <taxon>Plakobranchidae</taxon>
        <taxon>Plakobranchus</taxon>
    </lineage>
</organism>
<sequence length="126" mass="13820">MIFPVQIYASKHFRTVPRFIFSGHSPGPNISGELSVCVVRINWQEAAQAKGGSADVAGRQTGEAARHREDLGRPNSLPYREPARSALLGNTRASPPSLNRSINESVYFGVSPLVFVLFRSDYAMKS</sequence>
<proteinExistence type="predicted"/>
<name>A0AAV3Y6Q8_9GAST</name>
<dbReference type="AlphaFoldDB" id="A0AAV3Y6Q8"/>
<accession>A0AAV3Y6Q8</accession>
<protein>
    <submittedName>
        <fullName evidence="2">Uncharacterized protein</fullName>
    </submittedName>
</protein>
<reference evidence="2 3" key="1">
    <citation type="journal article" date="2021" name="Elife">
        <title>Chloroplast acquisition without the gene transfer in kleptoplastic sea slugs, Plakobranchus ocellatus.</title>
        <authorList>
            <person name="Maeda T."/>
            <person name="Takahashi S."/>
            <person name="Yoshida T."/>
            <person name="Shimamura S."/>
            <person name="Takaki Y."/>
            <person name="Nagai Y."/>
            <person name="Toyoda A."/>
            <person name="Suzuki Y."/>
            <person name="Arimoto A."/>
            <person name="Ishii H."/>
            <person name="Satoh N."/>
            <person name="Nishiyama T."/>
            <person name="Hasebe M."/>
            <person name="Maruyama T."/>
            <person name="Minagawa J."/>
            <person name="Obokata J."/>
            <person name="Shigenobu S."/>
        </authorList>
    </citation>
    <scope>NUCLEOTIDE SEQUENCE [LARGE SCALE GENOMIC DNA]</scope>
</reference>
<evidence type="ECO:0000313" key="2">
    <source>
        <dbReference type="EMBL" id="GFN78900.1"/>
    </source>
</evidence>